<sequence length="147" mass="16061">MQENSFGGDAFENNRSVSLKGEVNGNALTPEIWRWLEGLDAGSDDFQCDCWIGYRGPGGGWRGNRYRPSNNVDRVASAKLKAVGSECGQLEGVGGFRFKGRDKILGPVSCQQTVKLPSILENPVERREKTVVVPGETDFVILLEPCG</sequence>
<comment type="caution">
    <text evidence="1">The sequence shown here is derived from an EMBL/GenBank/DDBJ whole genome shotgun (WGS) entry which is preliminary data.</text>
</comment>
<proteinExistence type="predicted"/>
<dbReference type="AlphaFoldDB" id="A0A1G1YHV4"/>
<name>A0A1G1YHV4_9BACT</name>
<accession>A0A1G1YHV4</accession>
<organism evidence="1 2">
    <name type="scientific">Candidatus Buchananbacteria bacterium RIFCSPHIGHO2_02_FULL_56_16</name>
    <dbReference type="NCBI Taxonomy" id="1797542"/>
    <lineage>
        <taxon>Bacteria</taxon>
        <taxon>Candidatus Buchananiibacteriota</taxon>
    </lineage>
</organism>
<protein>
    <submittedName>
        <fullName evidence="1">Uncharacterized protein</fullName>
    </submittedName>
</protein>
<evidence type="ECO:0000313" key="2">
    <source>
        <dbReference type="Proteomes" id="UP000177310"/>
    </source>
</evidence>
<dbReference type="Proteomes" id="UP000177310">
    <property type="component" value="Unassembled WGS sequence"/>
</dbReference>
<dbReference type="EMBL" id="MHIL01000025">
    <property type="protein sequence ID" value="OGY51037.1"/>
    <property type="molecule type" value="Genomic_DNA"/>
</dbReference>
<reference evidence="1 2" key="1">
    <citation type="journal article" date="2016" name="Nat. Commun.">
        <title>Thousands of microbial genomes shed light on interconnected biogeochemical processes in an aquifer system.</title>
        <authorList>
            <person name="Anantharaman K."/>
            <person name="Brown C.T."/>
            <person name="Hug L.A."/>
            <person name="Sharon I."/>
            <person name="Castelle C.J."/>
            <person name="Probst A.J."/>
            <person name="Thomas B.C."/>
            <person name="Singh A."/>
            <person name="Wilkins M.J."/>
            <person name="Karaoz U."/>
            <person name="Brodie E.L."/>
            <person name="Williams K.H."/>
            <person name="Hubbard S.S."/>
            <person name="Banfield J.F."/>
        </authorList>
    </citation>
    <scope>NUCLEOTIDE SEQUENCE [LARGE SCALE GENOMIC DNA]</scope>
</reference>
<gene>
    <name evidence="1" type="ORF">A3J59_01650</name>
</gene>
<evidence type="ECO:0000313" key="1">
    <source>
        <dbReference type="EMBL" id="OGY51037.1"/>
    </source>
</evidence>